<evidence type="ECO:0000313" key="5">
    <source>
        <dbReference type="EMBL" id="RBO82922.1"/>
    </source>
</evidence>
<dbReference type="GO" id="GO:0000976">
    <property type="term" value="F:transcription cis-regulatory region binding"/>
    <property type="evidence" value="ECO:0007669"/>
    <property type="project" value="TreeGrafter"/>
</dbReference>
<dbReference type="AlphaFoldDB" id="A0A366CYM4"/>
<proteinExistence type="predicted"/>
<gene>
    <name evidence="5" type="ORF">DFR74_12112</name>
</gene>
<dbReference type="InterPro" id="IPR001647">
    <property type="entry name" value="HTH_TetR"/>
</dbReference>
<evidence type="ECO:0000256" key="1">
    <source>
        <dbReference type="ARBA" id="ARBA00023125"/>
    </source>
</evidence>
<reference evidence="5 6" key="1">
    <citation type="submission" date="2018-06" db="EMBL/GenBank/DDBJ databases">
        <title>Genomic Encyclopedia of Type Strains, Phase IV (KMG-IV): sequencing the most valuable type-strain genomes for metagenomic binning, comparative biology and taxonomic classification.</title>
        <authorList>
            <person name="Goeker M."/>
        </authorList>
    </citation>
    <scope>NUCLEOTIDE SEQUENCE [LARGE SCALE GENOMIC DNA]</scope>
    <source>
        <strain evidence="5 6">DSM 44599</strain>
    </source>
</reference>
<organism evidence="5 6">
    <name type="scientific">Nocardia puris</name>
    <dbReference type="NCBI Taxonomy" id="208602"/>
    <lineage>
        <taxon>Bacteria</taxon>
        <taxon>Bacillati</taxon>
        <taxon>Actinomycetota</taxon>
        <taxon>Actinomycetes</taxon>
        <taxon>Mycobacteriales</taxon>
        <taxon>Nocardiaceae</taxon>
        <taxon>Nocardia</taxon>
    </lineage>
</organism>
<dbReference type="InterPro" id="IPR036271">
    <property type="entry name" value="Tet_transcr_reg_TetR-rel_C_sf"/>
</dbReference>
<dbReference type="PROSITE" id="PS50977">
    <property type="entry name" value="HTH_TETR_2"/>
    <property type="match status" value="1"/>
</dbReference>
<dbReference type="OrthoDB" id="4550691at2"/>
<protein>
    <submittedName>
        <fullName evidence="5">TetR family transcriptional regulator</fullName>
    </submittedName>
</protein>
<dbReference type="InterPro" id="IPR050109">
    <property type="entry name" value="HTH-type_TetR-like_transc_reg"/>
</dbReference>
<feature type="DNA-binding region" description="H-T-H motif" evidence="2">
    <location>
        <begin position="54"/>
        <end position="73"/>
    </location>
</feature>
<dbReference type="SUPFAM" id="SSF48498">
    <property type="entry name" value="Tetracyclin repressor-like, C-terminal domain"/>
    <property type="match status" value="1"/>
</dbReference>
<dbReference type="Proteomes" id="UP000252586">
    <property type="component" value="Unassembled WGS sequence"/>
</dbReference>
<dbReference type="GO" id="GO:0003700">
    <property type="term" value="F:DNA-binding transcription factor activity"/>
    <property type="evidence" value="ECO:0007669"/>
    <property type="project" value="TreeGrafter"/>
</dbReference>
<evidence type="ECO:0000256" key="3">
    <source>
        <dbReference type="SAM" id="MobiDB-lite"/>
    </source>
</evidence>
<dbReference type="STRING" id="1210090.GCA_001613185_04827"/>
<accession>A0A366CYM4</accession>
<keyword evidence="6" id="KW-1185">Reference proteome</keyword>
<dbReference type="SUPFAM" id="SSF46689">
    <property type="entry name" value="Homeodomain-like"/>
    <property type="match status" value="1"/>
</dbReference>
<evidence type="ECO:0000313" key="6">
    <source>
        <dbReference type="Proteomes" id="UP000252586"/>
    </source>
</evidence>
<feature type="domain" description="HTH tetR-type" evidence="4">
    <location>
        <begin position="31"/>
        <end position="91"/>
    </location>
</feature>
<evidence type="ECO:0000259" key="4">
    <source>
        <dbReference type="PROSITE" id="PS50977"/>
    </source>
</evidence>
<dbReference type="Gene3D" id="1.10.357.10">
    <property type="entry name" value="Tetracycline Repressor, domain 2"/>
    <property type="match status" value="1"/>
</dbReference>
<name>A0A366CYM4_9NOCA</name>
<keyword evidence="1 2" id="KW-0238">DNA-binding</keyword>
<dbReference type="InterPro" id="IPR009057">
    <property type="entry name" value="Homeodomain-like_sf"/>
</dbReference>
<sequence>MSIEKKAAGVWHISPATGRPRRRNTPRLPPAQRREQLLDAALRVIGRDGLGQLTMQEVAKQAGVAKPVLYAMYPTAPELVGALLHREHARGMAQVFAAMPEITPDTDPDEQFVAAVMAFLDAVAATPERWRLILWPTEGASGEHREVLTTARDDLLARYIDMLRTGFRVRGGPANADVELIGHVMIGFTESLGRLVLSDPDRFPPARLRPTVRSLLRTLPRH</sequence>
<dbReference type="PANTHER" id="PTHR30055:SF160">
    <property type="entry name" value="TRANSCRIPTIONAL REGULATORY PROTEIN (PROBABLY ASNC-FAMILY)-RELATED"/>
    <property type="match status" value="1"/>
</dbReference>
<feature type="region of interest" description="Disordered" evidence="3">
    <location>
        <begin position="1"/>
        <end position="30"/>
    </location>
</feature>
<comment type="caution">
    <text evidence="5">The sequence shown here is derived from an EMBL/GenBank/DDBJ whole genome shotgun (WGS) entry which is preliminary data.</text>
</comment>
<dbReference type="Pfam" id="PF00440">
    <property type="entry name" value="TetR_N"/>
    <property type="match status" value="1"/>
</dbReference>
<dbReference type="PANTHER" id="PTHR30055">
    <property type="entry name" value="HTH-TYPE TRANSCRIPTIONAL REGULATOR RUTR"/>
    <property type="match status" value="1"/>
</dbReference>
<dbReference type="EMBL" id="QNRE01000021">
    <property type="protein sequence ID" value="RBO82922.1"/>
    <property type="molecule type" value="Genomic_DNA"/>
</dbReference>
<evidence type="ECO:0000256" key="2">
    <source>
        <dbReference type="PROSITE-ProRule" id="PRU00335"/>
    </source>
</evidence>
<dbReference type="RefSeq" id="WP_084537933.1">
    <property type="nucleotide sequence ID" value="NZ_CP107943.1"/>
</dbReference>